<evidence type="ECO:0000256" key="1">
    <source>
        <dbReference type="ARBA" id="ARBA00004123"/>
    </source>
</evidence>
<dbReference type="PANTHER" id="PTHR46245:SF3">
    <property type="entry name" value="B3 DOMAIN-CONTAINING TRANSCRIPTION REPRESSOR VAL1"/>
    <property type="match status" value="1"/>
</dbReference>
<sequence>MESMICMNSSCGAAITHQWNKGWPLQSGGFAHLCYPCGLKSAIVPLFEKVLSASDSGRIGRLVLPKACAETYFPAISQSEGLPLRIQDVNGKEWTFQFRFWPNNNSRMCLNVVFMPCQGLVSSISTNSLDVPSVFFIIFSRIDPGGNLIMGFRKATNSDTQVKLRADFSESFLKIFKLIENLSPVSTYSQIPKEGKDLHVNALSEHWGVPDGNVSLGRDENHGHGEHGNSVQQFVVNGEKKRSRNIGSKSKRLLMHSVDALELRFT</sequence>
<dbReference type="Proteomes" id="UP000436088">
    <property type="component" value="Unassembled WGS sequence"/>
</dbReference>
<keyword evidence="5" id="KW-0539">Nucleus</keyword>
<evidence type="ECO:0000256" key="4">
    <source>
        <dbReference type="ARBA" id="ARBA00023163"/>
    </source>
</evidence>
<dbReference type="Gene3D" id="2.40.330.10">
    <property type="entry name" value="DNA-binding pseudobarrel domain"/>
    <property type="match status" value="1"/>
</dbReference>
<proteinExistence type="predicted"/>
<keyword evidence="4" id="KW-0804">Transcription</keyword>
<dbReference type="SUPFAM" id="SSF101936">
    <property type="entry name" value="DNA-binding pseudobarrel domain"/>
    <property type="match status" value="1"/>
</dbReference>
<dbReference type="EMBL" id="VEPZ02000889">
    <property type="protein sequence ID" value="KAE8712687.1"/>
    <property type="molecule type" value="Genomic_DNA"/>
</dbReference>
<dbReference type="PANTHER" id="PTHR46245">
    <property type="entry name" value="B3 DOMAIN-CONTAINING PROTEIN OS07G0563300"/>
    <property type="match status" value="1"/>
</dbReference>
<evidence type="ECO:0000256" key="2">
    <source>
        <dbReference type="ARBA" id="ARBA00023015"/>
    </source>
</evidence>
<keyword evidence="9" id="KW-1185">Reference proteome</keyword>
<dbReference type="GO" id="GO:0005634">
    <property type="term" value="C:nucleus"/>
    <property type="evidence" value="ECO:0007669"/>
    <property type="project" value="UniProtKB-SubCell"/>
</dbReference>
<evidence type="ECO:0000313" key="9">
    <source>
        <dbReference type="Proteomes" id="UP000436088"/>
    </source>
</evidence>
<evidence type="ECO:0000313" key="8">
    <source>
        <dbReference type="EMBL" id="KAE8712687.1"/>
    </source>
</evidence>
<dbReference type="CDD" id="cd10017">
    <property type="entry name" value="B3_DNA"/>
    <property type="match status" value="1"/>
</dbReference>
<reference evidence="8" key="1">
    <citation type="submission" date="2019-09" db="EMBL/GenBank/DDBJ databases">
        <title>Draft genome information of white flower Hibiscus syriacus.</title>
        <authorList>
            <person name="Kim Y.-M."/>
        </authorList>
    </citation>
    <scope>NUCLEOTIDE SEQUENCE [LARGE SCALE GENOMIC DNA]</scope>
    <source>
        <strain evidence="8">YM2019G1</strain>
    </source>
</reference>
<evidence type="ECO:0000256" key="6">
    <source>
        <dbReference type="SAM" id="MobiDB-lite"/>
    </source>
</evidence>
<dbReference type="InterPro" id="IPR015300">
    <property type="entry name" value="DNA-bd_pseudobarrel_sf"/>
</dbReference>
<comment type="subcellular location">
    <subcellularLocation>
        <location evidence="1">Nucleus</location>
    </subcellularLocation>
</comment>
<comment type="caution">
    <text evidence="8">The sequence shown here is derived from an EMBL/GenBank/DDBJ whole genome shotgun (WGS) entry which is preliminary data.</text>
</comment>
<accession>A0A6A3B9N0</accession>
<protein>
    <submittedName>
        <fullName evidence="8">Non-specific lipid-transfer protein-like isoform X1</fullName>
    </submittedName>
</protein>
<dbReference type="AlphaFoldDB" id="A0A6A3B9N0"/>
<dbReference type="SMART" id="SM01019">
    <property type="entry name" value="B3"/>
    <property type="match status" value="1"/>
</dbReference>
<feature type="region of interest" description="Disordered" evidence="6">
    <location>
        <begin position="217"/>
        <end position="248"/>
    </location>
</feature>
<evidence type="ECO:0000256" key="3">
    <source>
        <dbReference type="ARBA" id="ARBA00023125"/>
    </source>
</evidence>
<gene>
    <name evidence="8" type="ORF">F3Y22_tig00110236pilonHSYRG00037</name>
</gene>
<dbReference type="InterPro" id="IPR003340">
    <property type="entry name" value="B3_DNA-bd"/>
</dbReference>
<name>A0A6A3B9N0_HIBSY</name>
<organism evidence="8 9">
    <name type="scientific">Hibiscus syriacus</name>
    <name type="common">Rose of Sharon</name>
    <dbReference type="NCBI Taxonomy" id="106335"/>
    <lineage>
        <taxon>Eukaryota</taxon>
        <taxon>Viridiplantae</taxon>
        <taxon>Streptophyta</taxon>
        <taxon>Embryophyta</taxon>
        <taxon>Tracheophyta</taxon>
        <taxon>Spermatophyta</taxon>
        <taxon>Magnoliopsida</taxon>
        <taxon>eudicotyledons</taxon>
        <taxon>Gunneridae</taxon>
        <taxon>Pentapetalae</taxon>
        <taxon>rosids</taxon>
        <taxon>malvids</taxon>
        <taxon>Malvales</taxon>
        <taxon>Malvaceae</taxon>
        <taxon>Malvoideae</taxon>
        <taxon>Hibiscus</taxon>
    </lineage>
</organism>
<feature type="domain" description="TF-B3" evidence="7">
    <location>
        <begin position="47"/>
        <end position="155"/>
    </location>
</feature>
<evidence type="ECO:0000256" key="5">
    <source>
        <dbReference type="ARBA" id="ARBA00023242"/>
    </source>
</evidence>
<keyword evidence="2" id="KW-0805">Transcription regulation</keyword>
<keyword evidence="3" id="KW-0238">DNA-binding</keyword>
<dbReference type="Pfam" id="PF02362">
    <property type="entry name" value="B3"/>
    <property type="match status" value="1"/>
</dbReference>
<dbReference type="GO" id="GO:0003677">
    <property type="term" value="F:DNA binding"/>
    <property type="evidence" value="ECO:0007669"/>
    <property type="project" value="UniProtKB-KW"/>
</dbReference>
<evidence type="ECO:0000259" key="7">
    <source>
        <dbReference type="SMART" id="SM01019"/>
    </source>
</evidence>
<feature type="compositionally biased region" description="Basic and acidic residues" evidence="6">
    <location>
        <begin position="217"/>
        <end position="227"/>
    </location>
</feature>